<comment type="subcellular location">
    <subcellularLocation>
        <location evidence="1">Nucleus</location>
        <location evidence="1">Nucleolus</location>
    </subcellularLocation>
</comment>
<dbReference type="InterPro" id="IPR012677">
    <property type="entry name" value="Nucleotide-bd_a/b_plait_sf"/>
</dbReference>
<feature type="region of interest" description="Disordered" evidence="6">
    <location>
        <begin position="1"/>
        <end position="35"/>
    </location>
</feature>
<dbReference type="Gene3D" id="3.30.70.330">
    <property type="match status" value="1"/>
</dbReference>
<evidence type="ECO:0000256" key="2">
    <source>
        <dbReference type="ARBA" id="ARBA00005819"/>
    </source>
</evidence>
<feature type="compositionally biased region" description="Basic and acidic residues" evidence="6">
    <location>
        <begin position="220"/>
        <end position="229"/>
    </location>
</feature>
<organism evidence="7 8">
    <name type="scientific">Aplysia californica</name>
    <name type="common">California sea hare</name>
    <dbReference type="NCBI Taxonomy" id="6500"/>
    <lineage>
        <taxon>Eukaryota</taxon>
        <taxon>Metazoa</taxon>
        <taxon>Spiralia</taxon>
        <taxon>Lophotrochozoa</taxon>
        <taxon>Mollusca</taxon>
        <taxon>Gastropoda</taxon>
        <taxon>Heterobranchia</taxon>
        <taxon>Euthyneura</taxon>
        <taxon>Tectipleura</taxon>
        <taxon>Aplysiida</taxon>
        <taxon>Aplysioidea</taxon>
        <taxon>Aplysiidae</taxon>
        <taxon>Aplysia</taxon>
    </lineage>
</organism>
<dbReference type="InterPro" id="IPR034353">
    <property type="entry name" value="ABT1/ESF2_RRM"/>
</dbReference>
<evidence type="ECO:0000256" key="4">
    <source>
        <dbReference type="ARBA" id="ARBA00022884"/>
    </source>
</evidence>
<keyword evidence="5" id="KW-0539">Nucleus</keyword>
<dbReference type="PANTHER" id="PTHR12311">
    <property type="entry name" value="ACTIVATOR OF BASAL TRANSCRIPTION 1"/>
    <property type="match status" value="1"/>
</dbReference>
<reference evidence="8" key="1">
    <citation type="submission" date="2025-08" db="UniProtKB">
        <authorList>
            <consortium name="RefSeq"/>
        </authorList>
    </citation>
    <scope>IDENTIFICATION</scope>
</reference>
<feature type="region of interest" description="Disordered" evidence="6">
    <location>
        <begin position="202"/>
        <end position="242"/>
    </location>
</feature>
<comment type="similarity">
    <text evidence="2">Belongs to the ESF2/ABP1 family.</text>
</comment>
<dbReference type="PANTHER" id="PTHR12311:SF7">
    <property type="entry name" value="ACTIVATOR OF BASAL TRANSCRIPTION 1"/>
    <property type="match status" value="1"/>
</dbReference>
<name>A0ABM0JXE8_APLCA</name>
<gene>
    <name evidence="8" type="primary">LOC101862741</name>
</gene>
<dbReference type="CDD" id="cd12263">
    <property type="entry name" value="RRM_ABT1_like"/>
    <property type="match status" value="1"/>
</dbReference>
<dbReference type="Proteomes" id="UP000694888">
    <property type="component" value="Unplaced"/>
</dbReference>
<dbReference type="InterPro" id="IPR035979">
    <property type="entry name" value="RBD_domain_sf"/>
</dbReference>
<sequence length="257" mass="29869">MDGQQISMDEASSSDQEQSPQLQFARPSKKRSHSLESERPGIIYLSAVPEFMTVQRLRNTFEEFGEINRTFFQPVEKSYSYKKGLLFSEGWVEFRQRKVAKYVAVALNNTQVGGKKRNPWYNCIWNIKYLPKFTWTDVNADRELKRATYDSRIRADISQVKKQTNYYVSNIEKSKTLQEMKKRKEKKGEVFEKRTFGDGAQQKLTDEEILANKKGKKRKSSDESSEKKAKLQRKTFTGANEDASRSFVMKNIFGSSS</sequence>
<keyword evidence="7" id="KW-1185">Reference proteome</keyword>
<evidence type="ECO:0000313" key="8">
    <source>
        <dbReference type="RefSeq" id="XP_005103805.1"/>
    </source>
</evidence>
<keyword evidence="4" id="KW-0694">RNA-binding</keyword>
<protein>
    <recommendedName>
        <fullName evidence="3">Activator of basal transcription 1</fullName>
    </recommendedName>
</protein>
<dbReference type="InterPro" id="IPR039119">
    <property type="entry name" value="ABT1/Esf2"/>
</dbReference>
<dbReference type="GeneID" id="101862741"/>
<evidence type="ECO:0000256" key="6">
    <source>
        <dbReference type="SAM" id="MobiDB-lite"/>
    </source>
</evidence>
<evidence type="ECO:0000313" key="7">
    <source>
        <dbReference type="Proteomes" id="UP000694888"/>
    </source>
</evidence>
<accession>A0ABM0JXE8</accession>
<evidence type="ECO:0000256" key="5">
    <source>
        <dbReference type="ARBA" id="ARBA00023242"/>
    </source>
</evidence>
<dbReference type="SUPFAM" id="SSF54928">
    <property type="entry name" value="RNA-binding domain, RBD"/>
    <property type="match status" value="1"/>
</dbReference>
<proteinExistence type="inferred from homology"/>
<evidence type="ECO:0000256" key="3">
    <source>
        <dbReference type="ARBA" id="ARBA00020737"/>
    </source>
</evidence>
<feature type="compositionally biased region" description="Polar residues" evidence="6">
    <location>
        <begin position="1"/>
        <end position="22"/>
    </location>
</feature>
<dbReference type="RefSeq" id="XP_005103805.1">
    <property type="nucleotide sequence ID" value="XM_005103748.3"/>
</dbReference>
<evidence type="ECO:0000256" key="1">
    <source>
        <dbReference type="ARBA" id="ARBA00004604"/>
    </source>
</evidence>